<reference evidence="2 3" key="1">
    <citation type="journal article" date="2016" name="Nat. Commun.">
        <title>Thousands of microbial genomes shed light on interconnected biogeochemical processes in an aquifer system.</title>
        <authorList>
            <person name="Anantharaman K."/>
            <person name="Brown C.T."/>
            <person name="Hug L.A."/>
            <person name="Sharon I."/>
            <person name="Castelle C.J."/>
            <person name="Probst A.J."/>
            <person name="Thomas B.C."/>
            <person name="Singh A."/>
            <person name="Wilkins M.J."/>
            <person name="Karaoz U."/>
            <person name="Brodie E.L."/>
            <person name="Williams K.H."/>
            <person name="Hubbard S.S."/>
            <person name="Banfield J.F."/>
        </authorList>
    </citation>
    <scope>NUCLEOTIDE SEQUENCE [LARGE SCALE GENOMIC DNA]</scope>
</reference>
<feature type="transmembrane region" description="Helical" evidence="1">
    <location>
        <begin position="6"/>
        <end position="29"/>
    </location>
</feature>
<dbReference type="AlphaFoldDB" id="A0A1G2FUH6"/>
<name>A0A1G2FUH6_9BACT</name>
<organism evidence="2 3">
    <name type="scientific">Candidatus Ryanbacteria bacterium RIFCSPHIGHO2_01_45_13</name>
    <dbReference type="NCBI Taxonomy" id="1802112"/>
    <lineage>
        <taxon>Bacteria</taxon>
        <taxon>Candidatus Ryaniibacteriota</taxon>
    </lineage>
</organism>
<evidence type="ECO:0000256" key="1">
    <source>
        <dbReference type="SAM" id="Phobius"/>
    </source>
</evidence>
<proteinExistence type="predicted"/>
<dbReference type="EMBL" id="MHNI01000026">
    <property type="protein sequence ID" value="OGZ41745.1"/>
    <property type="molecule type" value="Genomic_DNA"/>
</dbReference>
<comment type="caution">
    <text evidence="2">The sequence shown here is derived from an EMBL/GenBank/DDBJ whole genome shotgun (WGS) entry which is preliminary data.</text>
</comment>
<sequence>MVMITPVAFWVTVGIVFAVMSLVWVWIFLTHQKLRTFFRGRSGSDLESVIHETAAALQSLQKRQKWSEEHILLLSNNMQRTVQYVGIVRFNPFGREGSDQSFSIALLDGEQSGVALSSFYSRDGVRVYAKPLIKGKSPYPLTAEEEEAITRAVSSANSNSQIRNSR</sequence>
<keyword evidence="1" id="KW-0472">Membrane</keyword>
<protein>
    <recommendedName>
        <fullName evidence="4">DUF4446 domain-containing protein</fullName>
    </recommendedName>
</protein>
<keyword evidence="1" id="KW-0812">Transmembrane</keyword>
<gene>
    <name evidence="2" type="ORF">A2W41_01030</name>
</gene>
<dbReference type="Pfam" id="PF14584">
    <property type="entry name" value="DUF4446"/>
    <property type="match status" value="1"/>
</dbReference>
<accession>A0A1G2FUH6</accession>
<evidence type="ECO:0000313" key="2">
    <source>
        <dbReference type="EMBL" id="OGZ41745.1"/>
    </source>
</evidence>
<dbReference type="InterPro" id="IPR027981">
    <property type="entry name" value="DUF4446"/>
</dbReference>
<evidence type="ECO:0000313" key="3">
    <source>
        <dbReference type="Proteomes" id="UP000176700"/>
    </source>
</evidence>
<evidence type="ECO:0008006" key="4">
    <source>
        <dbReference type="Google" id="ProtNLM"/>
    </source>
</evidence>
<keyword evidence="1" id="KW-1133">Transmembrane helix</keyword>
<dbReference type="Proteomes" id="UP000176700">
    <property type="component" value="Unassembled WGS sequence"/>
</dbReference>